<evidence type="ECO:0000259" key="2">
    <source>
        <dbReference type="Pfam" id="PF18370"/>
    </source>
</evidence>
<dbReference type="SUPFAM" id="SSF69318">
    <property type="entry name" value="Integrin alpha N-terminal domain"/>
    <property type="match status" value="1"/>
</dbReference>
<evidence type="ECO:0000313" key="4">
    <source>
        <dbReference type="EMBL" id="ADP31181.1"/>
    </source>
</evidence>
<protein>
    <submittedName>
        <fullName evidence="4">Polysaccharide lyase</fullName>
    </submittedName>
</protein>
<dbReference type="Proteomes" id="UP000006867">
    <property type="component" value="Chromosome"/>
</dbReference>
<dbReference type="Pfam" id="PF21348">
    <property type="entry name" value="RGL11_C"/>
    <property type="match status" value="1"/>
</dbReference>
<proteinExistence type="predicted"/>
<keyword evidence="5" id="KW-1185">Reference proteome</keyword>
<dbReference type="PANTHER" id="PTHR43118:SF1">
    <property type="entry name" value="RHAMNOGALACTURONAN LYASE (EUROFUNG)"/>
    <property type="match status" value="1"/>
</dbReference>
<dbReference type="Pfam" id="PF18370">
    <property type="entry name" value="RGI_lyase"/>
    <property type="match status" value="1"/>
</dbReference>
<accession>A0ABM5LTJ4</accession>
<dbReference type="InterPro" id="IPR028994">
    <property type="entry name" value="Integrin_alpha_N"/>
</dbReference>
<dbReference type="InterPro" id="IPR013783">
    <property type="entry name" value="Ig-like_fold"/>
</dbReference>
<dbReference type="GO" id="GO:0016829">
    <property type="term" value="F:lyase activity"/>
    <property type="evidence" value="ECO:0007669"/>
    <property type="project" value="UniProtKB-KW"/>
</dbReference>
<evidence type="ECO:0000259" key="3">
    <source>
        <dbReference type="Pfam" id="PF21348"/>
    </source>
</evidence>
<name>A0ABM5LTJ4_BACA1</name>
<dbReference type="InterPro" id="IPR034641">
    <property type="entry name" value="RGL11"/>
</dbReference>
<dbReference type="PANTHER" id="PTHR43118">
    <property type="entry name" value="RHAMNOGALACTURONAN LYASE (EUROFUNG)"/>
    <property type="match status" value="1"/>
</dbReference>
<feature type="domain" description="Rhamnogalacturonan I lyase beta-sheet" evidence="2">
    <location>
        <begin position="2"/>
        <end position="74"/>
    </location>
</feature>
<gene>
    <name evidence="4" type="ordered locus">BATR1942_01115</name>
</gene>
<sequence length="595" mass="65807">MKTEGGVFVSWRFLGTDDEDTAFHLYRNGQRVSKKPITESTNFLDPAGTLASVYRVSVVKKGFEISRTPTAAVWPERFLTIPLKKPEGGTTPDGQPYTYSANDASVGDVDGDGEYEIILKWDPSNSKDNAHNGYTGEVLIDAYKLDGTFLWRINLGKNIRAGAHYTQFMVYDLDGDGKAEIAMKTADGTTDGIGNIIGNEDADFRDEQGRILSGPEYLTVFKGETGEALSTVDYDPPRGTLEDWGDGYGNRMDRFLAGIAYLDGERPSLVMARGYYTRSVLAAYNFRNGRLEKQWIFDSDKPGHERYAGQGNHSLSVADVDGDGKDEIIYGAMAVDHDGTGLYTTGLGHGDAMHVGNLDPSRKGLEVFQVHEDHYSPYGLSFRDAGTGDILWGVHAGTDVGRGMAAHIDPQYEGSLVWGIDPPGNEGISYGLYTSKGEKVSDKAPASANFAIWWDGDLVRELLDHDWNGTIGRPKIDKWDAENRCLNTVFQPEGVLSNNGTKGNPVLQANLFGDWREEVIWRTEESDALRIYTTTDITRHRLYTLMHDPVYRLGIAWQNTAYNQPPHTGYYLGTGMKKPPKPTIYLAGNKAEMPL</sequence>
<reference evidence="4 5" key="1">
    <citation type="journal article" date="2011" name="Front. Microbiol.">
        <title>Genomic signatures of strain selection and enhancement in Bacillus atrophaeus var. globigii, a historical biowarfare simulant.</title>
        <authorList>
            <person name="Gibbons H.S."/>
            <person name="Broomall S.M."/>
            <person name="McNew L.A."/>
            <person name="Daligault H."/>
            <person name="Chapman C."/>
            <person name="Bruce D."/>
            <person name="Karavis M."/>
            <person name="Krepps M."/>
            <person name="McGregor P.A."/>
            <person name="Hong C."/>
            <person name="Park K.H."/>
            <person name="Akmal A."/>
            <person name="Feldman A."/>
            <person name="Lin J.S."/>
            <person name="Chang W.E."/>
            <person name="Higgs B.W."/>
            <person name="Demirev P."/>
            <person name="Lindquist J."/>
            <person name="Liem A."/>
            <person name="Fochler E."/>
            <person name="Read T.D."/>
            <person name="Tapia R."/>
            <person name="Johnson S."/>
            <person name="Bishop-Lilly K.A."/>
            <person name="Detter C."/>
            <person name="Han C."/>
            <person name="Sozhamannan S."/>
            <person name="Rosenzweig C.N."/>
            <person name="Skowronski E.W."/>
        </authorList>
    </citation>
    <scope>NUCLEOTIDE SEQUENCE [LARGE SCALE GENOMIC DNA]</scope>
    <source>
        <strain evidence="4 5">1942</strain>
    </source>
</reference>
<dbReference type="CDD" id="cd10318">
    <property type="entry name" value="RGL11"/>
    <property type="match status" value="1"/>
</dbReference>
<dbReference type="InterPro" id="IPR049366">
    <property type="entry name" value="RGL11_C"/>
</dbReference>
<keyword evidence="4" id="KW-0456">Lyase</keyword>
<dbReference type="InterPro" id="IPR041624">
    <property type="entry name" value="RGI_lyase"/>
</dbReference>
<feature type="domain" description="Rhamnogalacturonan lyase family 11 C-terminal" evidence="3">
    <location>
        <begin position="79"/>
        <end position="582"/>
    </location>
</feature>
<dbReference type="EMBL" id="CP002207">
    <property type="protein sequence ID" value="ADP31181.1"/>
    <property type="molecule type" value="Genomic_DNA"/>
</dbReference>
<feature type="region of interest" description="Disordered" evidence="1">
    <location>
        <begin position="84"/>
        <end position="105"/>
    </location>
</feature>
<evidence type="ECO:0000313" key="5">
    <source>
        <dbReference type="Proteomes" id="UP000006867"/>
    </source>
</evidence>
<evidence type="ECO:0000256" key="1">
    <source>
        <dbReference type="SAM" id="MobiDB-lite"/>
    </source>
</evidence>
<organism evidence="4 5">
    <name type="scientific">Bacillus atrophaeus (strain 1942)</name>
    <dbReference type="NCBI Taxonomy" id="720555"/>
    <lineage>
        <taxon>Bacteria</taxon>
        <taxon>Bacillati</taxon>
        <taxon>Bacillota</taxon>
        <taxon>Bacilli</taxon>
        <taxon>Bacillales</taxon>
        <taxon>Bacillaceae</taxon>
        <taxon>Bacillus</taxon>
    </lineage>
</organism>
<dbReference type="Gene3D" id="2.60.40.10">
    <property type="entry name" value="Immunoglobulins"/>
    <property type="match status" value="1"/>
</dbReference>